<comment type="caution">
    <text evidence="3">The sequence shown here is derived from an EMBL/GenBank/DDBJ whole genome shotgun (WGS) entry which is preliminary data.</text>
</comment>
<keyword evidence="4" id="KW-1185">Reference proteome</keyword>
<reference evidence="4" key="1">
    <citation type="submission" date="2017-11" db="EMBL/GenBank/DDBJ databases">
        <authorList>
            <person name="Kuznetsova I."/>
            <person name="Sazanova A."/>
            <person name="Chirak E."/>
            <person name="Safronova V."/>
            <person name="Willems A."/>
        </authorList>
    </citation>
    <scope>NUCLEOTIDE SEQUENCE [LARGE SCALE GENOMIC DNA]</scope>
    <source>
        <strain evidence="4">PEPV15</strain>
    </source>
</reference>
<feature type="compositionally biased region" description="Polar residues" evidence="1">
    <location>
        <begin position="228"/>
        <end position="246"/>
    </location>
</feature>
<name>A0A2P7B209_9HYPH</name>
<dbReference type="OrthoDB" id="9816507at2"/>
<dbReference type="Proteomes" id="UP000241158">
    <property type="component" value="Unassembled WGS sequence"/>
</dbReference>
<dbReference type="Gene3D" id="1.10.101.10">
    <property type="entry name" value="PGBD-like superfamily/PGBD"/>
    <property type="match status" value="2"/>
</dbReference>
<dbReference type="SUPFAM" id="SSF47090">
    <property type="entry name" value="PGBD-like"/>
    <property type="match status" value="2"/>
</dbReference>
<feature type="compositionally biased region" description="Polar residues" evidence="1">
    <location>
        <begin position="1"/>
        <end position="12"/>
    </location>
</feature>
<evidence type="ECO:0000313" key="4">
    <source>
        <dbReference type="Proteomes" id="UP000241158"/>
    </source>
</evidence>
<feature type="domain" description="Peptidoglycan binding-like" evidence="2">
    <location>
        <begin position="250"/>
        <end position="304"/>
    </location>
</feature>
<dbReference type="InterPro" id="IPR036365">
    <property type="entry name" value="PGBD-like_sf"/>
</dbReference>
<evidence type="ECO:0000259" key="2">
    <source>
        <dbReference type="Pfam" id="PF01471"/>
    </source>
</evidence>
<dbReference type="InterPro" id="IPR036366">
    <property type="entry name" value="PGBDSf"/>
</dbReference>
<proteinExistence type="predicted"/>
<evidence type="ECO:0000313" key="3">
    <source>
        <dbReference type="EMBL" id="PSH60507.1"/>
    </source>
</evidence>
<dbReference type="InterPro" id="IPR002477">
    <property type="entry name" value="Peptidoglycan-bd-like"/>
</dbReference>
<accession>A0A2P7B209</accession>
<feature type="region of interest" description="Disordered" evidence="1">
    <location>
        <begin position="200"/>
        <end position="247"/>
    </location>
</feature>
<sequence length="311" mass="32884">MNKRTSLNSKSRAVSREVPMRKPVSRPSTSRRRAPRRGRFAAAFFATAALIVSNPGIAGGTTAFVVTVGFISANALWYQPHVHEGVFFRTRPELVFKPVRQDSASLQGNAPKAQPADAPIRKVKSVPVPQPNPDPIAAAINGDPVLAPGGDPEVAKLQQKLLALGFYSGTVDGISGKGTRAAIDAYRKATAAMGIEPEQAVDNASETTASIAVPEKKPEPSAEKATIQKVSTSPSQADISSPSAGQLQPADIVRVQAGLRAFGNDMVEIDGKVGTSTKSAVSEFQKLFRLPVTGEPDQKLLAKMQEIGLIN</sequence>
<dbReference type="AlphaFoldDB" id="A0A2P7B209"/>
<gene>
    <name evidence="3" type="ORF">CU100_07495</name>
</gene>
<feature type="region of interest" description="Disordered" evidence="1">
    <location>
        <begin position="1"/>
        <end position="35"/>
    </location>
</feature>
<evidence type="ECO:0000256" key="1">
    <source>
        <dbReference type="SAM" id="MobiDB-lite"/>
    </source>
</evidence>
<dbReference type="EMBL" id="PGGN01000001">
    <property type="protein sequence ID" value="PSH60507.1"/>
    <property type="molecule type" value="Genomic_DNA"/>
</dbReference>
<protein>
    <submittedName>
        <fullName evidence="3">Peptidoglycan-binding protein</fullName>
    </submittedName>
</protein>
<organism evidence="3 4">
    <name type="scientific">Phyllobacterium endophyticum</name>
    <dbReference type="NCBI Taxonomy" id="1149773"/>
    <lineage>
        <taxon>Bacteria</taxon>
        <taxon>Pseudomonadati</taxon>
        <taxon>Pseudomonadota</taxon>
        <taxon>Alphaproteobacteria</taxon>
        <taxon>Hyphomicrobiales</taxon>
        <taxon>Phyllobacteriaceae</taxon>
        <taxon>Phyllobacterium</taxon>
    </lineage>
</organism>
<dbReference type="Pfam" id="PF01471">
    <property type="entry name" value="PG_binding_1"/>
    <property type="match status" value="2"/>
</dbReference>
<feature type="domain" description="Peptidoglycan binding-like" evidence="2">
    <location>
        <begin position="151"/>
        <end position="186"/>
    </location>
</feature>